<evidence type="ECO:0000256" key="1">
    <source>
        <dbReference type="ARBA" id="ARBA00004251"/>
    </source>
</evidence>
<dbReference type="Gene3D" id="3.80.10.10">
    <property type="entry name" value="Ribonuclease Inhibitor"/>
    <property type="match status" value="3"/>
</dbReference>
<evidence type="ECO:0000256" key="8">
    <source>
        <dbReference type="ARBA" id="ARBA00023170"/>
    </source>
</evidence>
<evidence type="ECO:0000256" key="6">
    <source>
        <dbReference type="ARBA" id="ARBA00022989"/>
    </source>
</evidence>
<dbReference type="EMBL" id="VEPZ02001761">
    <property type="protein sequence ID" value="KAE8657146.1"/>
    <property type="molecule type" value="Genomic_DNA"/>
</dbReference>
<reference evidence="10" key="1">
    <citation type="submission" date="2019-09" db="EMBL/GenBank/DDBJ databases">
        <title>Draft genome information of white flower Hibiscus syriacus.</title>
        <authorList>
            <person name="Kim Y.-M."/>
        </authorList>
    </citation>
    <scope>NUCLEOTIDE SEQUENCE [LARGE SCALE GENOMIC DNA]</scope>
    <source>
        <strain evidence="10">YM2019G1</strain>
    </source>
</reference>
<accession>A0A6A2X547</accession>
<keyword evidence="9" id="KW-0325">Glycoprotein</keyword>
<dbReference type="PANTHER" id="PTHR48052:SF24">
    <property type="entry name" value="LEUCINE-RICH REPEAT RECEPTOR-LIKE PROTEIN KINASE TDR"/>
    <property type="match status" value="1"/>
</dbReference>
<keyword evidence="5" id="KW-0732">Signal</keyword>
<name>A0A6A2X547_HIBSY</name>
<dbReference type="InterPro" id="IPR032675">
    <property type="entry name" value="LRR_dom_sf"/>
</dbReference>
<evidence type="ECO:0000256" key="7">
    <source>
        <dbReference type="ARBA" id="ARBA00023136"/>
    </source>
</evidence>
<proteinExistence type="inferred from homology"/>
<sequence>MLVSCASSLPLPLIFYFVVEILKDLVFSFRDWDPPAFSKSGFEDLFGVHDLVSSAILKQLKSRLWISHMGISPVFLRIFNGYSNDFEGPLLIEFVLLRFLEQLNLRGSYFKGEISAIYGRFTRLKLLDPAGNAMEGTLPRQLRFLTQLERIEIGYNAFTGTILFTSEIPASHTNLKALKVLDLSDNQLSGAILEGISSLTELTRLSSIDNFSGTILEGISELPNLNTSLLGTSTLEAFFHGNWNNFTGEIPKDFGCAPMLQFLNTSENSFNAASNIWGAPSLQIFSANSAKLTGEMLDFISCKNVYKIKLSKRKHPLGH</sequence>
<evidence type="ECO:0000313" key="11">
    <source>
        <dbReference type="Proteomes" id="UP000436088"/>
    </source>
</evidence>
<organism evidence="10 11">
    <name type="scientific">Hibiscus syriacus</name>
    <name type="common">Rose of Sharon</name>
    <dbReference type="NCBI Taxonomy" id="106335"/>
    <lineage>
        <taxon>Eukaryota</taxon>
        <taxon>Viridiplantae</taxon>
        <taxon>Streptophyta</taxon>
        <taxon>Embryophyta</taxon>
        <taxon>Tracheophyta</taxon>
        <taxon>Spermatophyta</taxon>
        <taxon>Magnoliopsida</taxon>
        <taxon>eudicotyledons</taxon>
        <taxon>Gunneridae</taxon>
        <taxon>Pentapetalae</taxon>
        <taxon>rosids</taxon>
        <taxon>malvids</taxon>
        <taxon>Malvales</taxon>
        <taxon>Malvaceae</taxon>
        <taxon>Malvoideae</taxon>
        <taxon>Hibiscus</taxon>
    </lineage>
</organism>
<dbReference type="Pfam" id="PF00560">
    <property type="entry name" value="LRR_1"/>
    <property type="match status" value="1"/>
</dbReference>
<keyword evidence="6" id="KW-1133">Transmembrane helix</keyword>
<gene>
    <name evidence="10" type="ORF">F3Y22_tig00116996pilonHSYRG00055</name>
</gene>
<keyword evidence="3" id="KW-1003">Cell membrane</keyword>
<keyword evidence="8" id="KW-0675">Receptor</keyword>
<evidence type="ECO:0000256" key="2">
    <source>
        <dbReference type="ARBA" id="ARBA00009592"/>
    </source>
</evidence>
<evidence type="ECO:0000256" key="4">
    <source>
        <dbReference type="ARBA" id="ARBA00022692"/>
    </source>
</evidence>
<dbReference type="SUPFAM" id="SSF52058">
    <property type="entry name" value="L domain-like"/>
    <property type="match status" value="1"/>
</dbReference>
<keyword evidence="7" id="KW-0472">Membrane</keyword>
<dbReference type="GO" id="GO:0005886">
    <property type="term" value="C:plasma membrane"/>
    <property type="evidence" value="ECO:0007669"/>
    <property type="project" value="UniProtKB-SubCell"/>
</dbReference>
<protein>
    <submittedName>
        <fullName evidence="10">Uncharacterized protein</fullName>
    </submittedName>
</protein>
<comment type="similarity">
    <text evidence="2">Belongs to the RLP family.</text>
</comment>
<evidence type="ECO:0000313" key="10">
    <source>
        <dbReference type="EMBL" id="KAE8657146.1"/>
    </source>
</evidence>
<dbReference type="Proteomes" id="UP000436088">
    <property type="component" value="Unassembled WGS sequence"/>
</dbReference>
<evidence type="ECO:0000256" key="5">
    <source>
        <dbReference type="ARBA" id="ARBA00022729"/>
    </source>
</evidence>
<keyword evidence="11" id="KW-1185">Reference proteome</keyword>
<evidence type="ECO:0000256" key="9">
    <source>
        <dbReference type="ARBA" id="ARBA00023180"/>
    </source>
</evidence>
<dbReference type="AlphaFoldDB" id="A0A6A2X547"/>
<comment type="caution">
    <text evidence="10">The sequence shown here is derived from an EMBL/GenBank/DDBJ whole genome shotgun (WGS) entry which is preliminary data.</text>
</comment>
<dbReference type="InterPro" id="IPR001611">
    <property type="entry name" value="Leu-rich_rpt"/>
</dbReference>
<dbReference type="PANTHER" id="PTHR48052">
    <property type="entry name" value="UNNAMED PRODUCT"/>
    <property type="match status" value="1"/>
</dbReference>
<evidence type="ECO:0000256" key="3">
    <source>
        <dbReference type="ARBA" id="ARBA00022475"/>
    </source>
</evidence>
<keyword evidence="4" id="KW-0812">Transmembrane</keyword>
<comment type="subcellular location">
    <subcellularLocation>
        <location evidence="1">Cell membrane</location>
        <topology evidence="1">Single-pass type I membrane protein</topology>
    </subcellularLocation>
</comment>